<dbReference type="GO" id="GO:0004519">
    <property type="term" value="F:endonuclease activity"/>
    <property type="evidence" value="ECO:0007669"/>
    <property type="project" value="InterPro"/>
</dbReference>
<comment type="caution">
    <text evidence="3">The sequence shown here is derived from an EMBL/GenBank/DDBJ whole genome shotgun (WGS) entry which is preliminary data.</text>
</comment>
<proteinExistence type="predicted"/>
<dbReference type="PANTHER" id="PTHR41287">
    <property type="match status" value="1"/>
</dbReference>
<evidence type="ECO:0000313" key="3">
    <source>
        <dbReference type="EMBL" id="KKK89558.1"/>
    </source>
</evidence>
<evidence type="ECO:0000259" key="2">
    <source>
        <dbReference type="Pfam" id="PF20441"/>
    </source>
</evidence>
<dbReference type="AlphaFoldDB" id="A0A0F8Z734"/>
<feature type="domain" description="Terminase large subunit-like ATPase" evidence="1">
    <location>
        <begin position="36"/>
        <end position="207"/>
    </location>
</feature>
<dbReference type="EMBL" id="LAZR01049473">
    <property type="protein sequence ID" value="KKK89558.1"/>
    <property type="molecule type" value="Genomic_DNA"/>
</dbReference>
<accession>A0A0F8Z734</accession>
<dbReference type="Pfam" id="PF03354">
    <property type="entry name" value="TerL_ATPase"/>
    <property type="match status" value="1"/>
</dbReference>
<feature type="domain" description="Terminase large subunit-like endonuclease" evidence="2">
    <location>
        <begin position="220"/>
        <end position="335"/>
    </location>
</feature>
<protein>
    <recommendedName>
        <fullName evidence="4">Terminase large subunit</fullName>
    </recommendedName>
</protein>
<sequence>DHSFDELAAERACQFFPRYLKHTRGRWYGQTFKLLPWQKAIISTVFGWKRPDGYRRFRIVYAEIPRKNGKTGLVAGAGLYLTFADGEIGAEVYSFANDTDQAAIAFNEALRMRAQSEALKSRSLAYKKAIVVGRTSSSYKVLSSEAGNKDGLNVSGLIGDEIHALRDGLLYDVLHTATGARTQPLEFLITTAGHDPHSFCGQQHDYAVKVRDGIIEDPEFLPVIFGADKDDDYSDPEVWARVNPSLGVTISVDYLAKEALRARELPRYENEFKRVHLGIWTEQMVRWLPMDRWDACPGEQVDEDALAGRQCWGGLDLSSTRDITALAYVFPWEDEDGPEGYDVVCRCWLPGRDLRAREKRDGVPYGKWASDGFLELTKGEVADHNAVKRQLLADAGYNTSVSDAQIVIDHLHIAKKLGSPILRCVAG</sequence>
<dbReference type="Gene3D" id="3.40.50.300">
    <property type="entry name" value="P-loop containing nucleotide triphosphate hydrolases"/>
    <property type="match status" value="1"/>
</dbReference>
<feature type="non-terminal residue" evidence="3">
    <location>
        <position position="1"/>
    </location>
</feature>
<dbReference type="InterPro" id="IPR027417">
    <property type="entry name" value="P-loop_NTPase"/>
</dbReference>
<dbReference type="PANTHER" id="PTHR41287:SF1">
    <property type="entry name" value="PROTEIN YMFN"/>
    <property type="match status" value="1"/>
</dbReference>
<dbReference type="InterPro" id="IPR005021">
    <property type="entry name" value="Terminase_largesu-like"/>
</dbReference>
<organism evidence="3">
    <name type="scientific">marine sediment metagenome</name>
    <dbReference type="NCBI Taxonomy" id="412755"/>
    <lineage>
        <taxon>unclassified sequences</taxon>
        <taxon>metagenomes</taxon>
        <taxon>ecological metagenomes</taxon>
    </lineage>
</organism>
<dbReference type="InterPro" id="IPR046462">
    <property type="entry name" value="TerL_nuclease"/>
</dbReference>
<dbReference type="InterPro" id="IPR046461">
    <property type="entry name" value="TerL_ATPase"/>
</dbReference>
<reference evidence="3" key="1">
    <citation type="journal article" date="2015" name="Nature">
        <title>Complex archaea that bridge the gap between prokaryotes and eukaryotes.</title>
        <authorList>
            <person name="Spang A."/>
            <person name="Saw J.H."/>
            <person name="Jorgensen S.L."/>
            <person name="Zaremba-Niedzwiedzka K."/>
            <person name="Martijn J."/>
            <person name="Lind A.E."/>
            <person name="van Eijk R."/>
            <person name="Schleper C."/>
            <person name="Guy L."/>
            <person name="Ettema T.J."/>
        </authorList>
    </citation>
    <scope>NUCLEOTIDE SEQUENCE</scope>
</reference>
<dbReference type="Pfam" id="PF20441">
    <property type="entry name" value="TerL_nuclease"/>
    <property type="match status" value="1"/>
</dbReference>
<feature type="non-terminal residue" evidence="3">
    <location>
        <position position="427"/>
    </location>
</feature>
<gene>
    <name evidence="3" type="ORF">LCGC14_2731890</name>
</gene>
<evidence type="ECO:0008006" key="4">
    <source>
        <dbReference type="Google" id="ProtNLM"/>
    </source>
</evidence>
<evidence type="ECO:0000259" key="1">
    <source>
        <dbReference type="Pfam" id="PF03354"/>
    </source>
</evidence>
<name>A0A0F8Z734_9ZZZZ</name>